<dbReference type="Pfam" id="PF03965">
    <property type="entry name" value="Penicillinase_R"/>
    <property type="match status" value="1"/>
</dbReference>
<organism evidence="5 6">
    <name type="scientific">Pseudonocardia acidicola</name>
    <dbReference type="NCBI Taxonomy" id="2724939"/>
    <lineage>
        <taxon>Bacteria</taxon>
        <taxon>Bacillati</taxon>
        <taxon>Actinomycetota</taxon>
        <taxon>Actinomycetes</taxon>
        <taxon>Pseudonocardiales</taxon>
        <taxon>Pseudonocardiaceae</taxon>
        <taxon>Pseudonocardia</taxon>
    </lineage>
</organism>
<dbReference type="InterPro" id="IPR036390">
    <property type="entry name" value="WH_DNA-bd_sf"/>
</dbReference>
<dbReference type="SUPFAM" id="SSF46785">
    <property type="entry name" value="Winged helix' DNA-binding domain"/>
    <property type="match status" value="1"/>
</dbReference>
<comment type="similarity">
    <text evidence="1">Belongs to the BlaI transcriptional regulatory family.</text>
</comment>
<evidence type="ECO:0000313" key="5">
    <source>
        <dbReference type="EMBL" id="NMI01520.1"/>
    </source>
</evidence>
<keyword evidence="6" id="KW-1185">Reference proteome</keyword>
<gene>
    <name evidence="5" type="ORF">HF526_30115</name>
</gene>
<proteinExistence type="inferred from homology"/>
<evidence type="ECO:0000256" key="1">
    <source>
        <dbReference type="ARBA" id="ARBA00011046"/>
    </source>
</evidence>
<dbReference type="InterPro" id="IPR036388">
    <property type="entry name" value="WH-like_DNA-bd_sf"/>
</dbReference>
<keyword evidence="4" id="KW-0804">Transcription</keyword>
<evidence type="ECO:0000313" key="6">
    <source>
        <dbReference type="Proteomes" id="UP000820669"/>
    </source>
</evidence>
<dbReference type="Gene3D" id="1.10.10.10">
    <property type="entry name" value="Winged helix-like DNA-binding domain superfamily/Winged helix DNA-binding domain"/>
    <property type="match status" value="1"/>
</dbReference>
<dbReference type="InterPro" id="IPR005650">
    <property type="entry name" value="BlaI_family"/>
</dbReference>
<name>A0ABX1SKL8_9PSEU</name>
<keyword evidence="3" id="KW-0238">DNA-binding</keyword>
<dbReference type="Proteomes" id="UP000820669">
    <property type="component" value="Unassembled WGS sequence"/>
</dbReference>
<sequence>MRGLGELEAAVMDVLWRLPGPHRVRDVLEQLAPERKLAYTTVMTVLDNLHRKGWVCREMDGRAYRYLPSASREEVTARALRDLLDSSGDVEAVLLHFARSVSARESEVLLDALSDAGPGSAEEPRG</sequence>
<dbReference type="RefSeq" id="WP_169384978.1">
    <property type="nucleotide sequence ID" value="NZ_JAAXLA010000088.1"/>
</dbReference>
<keyword evidence="2" id="KW-0805">Transcription regulation</keyword>
<evidence type="ECO:0000256" key="4">
    <source>
        <dbReference type="ARBA" id="ARBA00023163"/>
    </source>
</evidence>
<reference evidence="5 6" key="1">
    <citation type="submission" date="2020-04" db="EMBL/GenBank/DDBJ databases">
        <authorList>
            <person name="Klaysubun C."/>
            <person name="Duangmal K."/>
            <person name="Lipun K."/>
        </authorList>
    </citation>
    <scope>NUCLEOTIDE SEQUENCE [LARGE SCALE GENOMIC DNA]</scope>
    <source>
        <strain evidence="5 6">K10HN5</strain>
    </source>
</reference>
<evidence type="ECO:0000256" key="3">
    <source>
        <dbReference type="ARBA" id="ARBA00023125"/>
    </source>
</evidence>
<protein>
    <submittedName>
        <fullName evidence="5">BlaI/MecI/CopY family transcriptional regulator</fullName>
    </submittedName>
</protein>
<accession>A0ABX1SKL8</accession>
<comment type="caution">
    <text evidence="5">The sequence shown here is derived from an EMBL/GenBank/DDBJ whole genome shotgun (WGS) entry which is preliminary data.</text>
</comment>
<evidence type="ECO:0000256" key="2">
    <source>
        <dbReference type="ARBA" id="ARBA00023015"/>
    </source>
</evidence>
<dbReference type="Gene3D" id="6.10.140.850">
    <property type="match status" value="1"/>
</dbReference>
<dbReference type="EMBL" id="JAAXLA010000088">
    <property type="protein sequence ID" value="NMI01520.1"/>
    <property type="molecule type" value="Genomic_DNA"/>
</dbReference>